<dbReference type="Proteomes" id="UP000515847">
    <property type="component" value="Chromosome"/>
</dbReference>
<evidence type="ECO:0000313" key="2">
    <source>
        <dbReference type="EMBL" id="QNB46596.1"/>
    </source>
</evidence>
<protein>
    <submittedName>
        <fullName evidence="2">DUF881 domain-containing protein</fullName>
    </submittedName>
</protein>
<accession>A0A7G6E3E2</accession>
<dbReference type="PANTHER" id="PTHR37313">
    <property type="entry name" value="UPF0749 PROTEIN RV1825"/>
    <property type="match status" value="1"/>
</dbReference>
<dbReference type="InterPro" id="IPR010273">
    <property type="entry name" value="DUF881"/>
</dbReference>
<dbReference type="RefSeq" id="WP_034421625.1">
    <property type="nucleotide sequence ID" value="NZ_CP045798.1"/>
</dbReference>
<dbReference type="Gene3D" id="3.30.70.1880">
    <property type="entry name" value="Protein of unknown function DUF881"/>
    <property type="match status" value="1"/>
</dbReference>
<organism evidence="2 3">
    <name type="scientific">Thermanaerosceptrum fracticalcis</name>
    <dbReference type="NCBI Taxonomy" id="1712410"/>
    <lineage>
        <taxon>Bacteria</taxon>
        <taxon>Bacillati</taxon>
        <taxon>Bacillota</taxon>
        <taxon>Clostridia</taxon>
        <taxon>Eubacteriales</taxon>
        <taxon>Peptococcaceae</taxon>
        <taxon>Thermanaerosceptrum</taxon>
    </lineage>
</organism>
<proteinExistence type="inferred from homology"/>
<reference evidence="2 3" key="1">
    <citation type="journal article" date="2019" name="Front. Microbiol.">
        <title>Thermoanaerosceptrum fracticalcis gen. nov. sp. nov., a Novel Fumarate-Fermenting Microorganism From a Deep Fractured Carbonate Aquifer of the US Great Basin.</title>
        <authorList>
            <person name="Hamilton-Brehm S.D."/>
            <person name="Stewart L.E."/>
            <person name="Zavarin M."/>
            <person name="Caldwell M."/>
            <person name="Lawson P.A."/>
            <person name="Onstott T.C."/>
            <person name="Grzymski J."/>
            <person name="Neveux I."/>
            <person name="Lollar B.S."/>
            <person name="Russell C.E."/>
            <person name="Moser D.P."/>
        </authorList>
    </citation>
    <scope>NUCLEOTIDE SEQUENCE [LARGE SCALE GENOMIC DNA]</scope>
    <source>
        <strain evidence="2 3">DRI-13</strain>
    </source>
</reference>
<dbReference type="AlphaFoldDB" id="A0A7G6E3E2"/>
<dbReference type="KEGG" id="tfr:BR63_09930"/>
<sequence length="244" mass="27226">MKKNHWQIPITLVFLLLGILLSVQFHAQSRVTSDLTMQRTEDLIAMVRGLSDKRQKLALEISDLSSQLYSQLQSDQDEKKLMTSLRNELEKLQIVTGGTALKGPGLEVTIDQNAPILYIDLISIVNELWGAGAEAVEINGHRMTANSAIFYGEDEQAMYITVNNHRLQFPIVIKALGNPNNLEKGLTIPGGIMDNLALFKAFPRLKQMESLTIAPLNDPPVFHFLREYKPPETPGNQEPNKPAA</sequence>
<dbReference type="Pfam" id="PF05949">
    <property type="entry name" value="DUF881"/>
    <property type="match status" value="1"/>
</dbReference>
<evidence type="ECO:0000256" key="1">
    <source>
        <dbReference type="ARBA" id="ARBA00009108"/>
    </source>
</evidence>
<evidence type="ECO:0000313" key="3">
    <source>
        <dbReference type="Proteomes" id="UP000515847"/>
    </source>
</evidence>
<dbReference type="OrthoDB" id="9776196at2"/>
<comment type="similarity">
    <text evidence="1">Belongs to the UPF0749 family.</text>
</comment>
<keyword evidence="3" id="KW-1185">Reference proteome</keyword>
<dbReference type="PANTHER" id="PTHR37313:SF2">
    <property type="entry name" value="UPF0749 PROTEIN YLXX"/>
    <property type="match status" value="1"/>
</dbReference>
<gene>
    <name evidence="2" type="ORF">BR63_09930</name>
</gene>
<dbReference type="EMBL" id="CP045798">
    <property type="protein sequence ID" value="QNB46596.1"/>
    <property type="molecule type" value="Genomic_DNA"/>
</dbReference>
<name>A0A7G6E3E2_THEFR</name>